<sequence>MMTEKDMVNDYLSSLKSSLTGYANVISECSNPELRRTFQQMRDADEQRQQRLAQYAIQKGYYQPAAPAQPNQIQQVYSQLQGGQQQQQGMQNNQGMRM</sequence>
<evidence type="ECO:0000313" key="2">
    <source>
        <dbReference type="EMBL" id="SHJ52119.1"/>
    </source>
</evidence>
<protein>
    <submittedName>
        <fullName evidence="2">Coat F domain-containing protein</fullName>
    </submittedName>
</protein>
<evidence type="ECO:0000256" key="1">
    <source>
        <dbReference type="SAM" id="MobiDB-lite"/>
    </source>
</evidence>
<dbReference type="RefSeq" id="WP_149679601.1">
    <property type="nucleotide sequence ID" value="NZ_DAONMB010000002.1"/>
</dbReference>
<reference evidence="2 3" key="1">
    <citation type="submission" date="2016-11" db="EMBL/GenBank/DDBJ databases">
        <authorList>
            <person name="Varghese N."/>
            <person name="Submissions S."/>
        </authorList>
    </citation>
    <scope>NUCLEOTIDE SEQUENCE [LARGE SCALE GENOMIC DNA]</scope>
    <source>
        <strain evidence="2 3">DSM 19027</strain>
    </source>
</reference>
<dbReference type="Gene3D" id="1.20.1260.10">
    <property type="match status" value="1"/>
</dbReference>
<evidence type="ECO:0000313" key="3">
    <source>
        <dbReference type="Proteomes" id="UP000324781"/>
    </source>
</evidence>
<keyword evidence="3" id="KW-1185">Reference proteome</keyword>
<dbReference type="InterPro" id="IPR012347">
    <property type="entry name" value="Ferritin-like"/>
</dbReference>
<gene>
    <name evidence="2" type="ORF">SAMN05444373_10659</name>
</gene>
<dbReference type="Pfam" id="PF07875">
    <property type="entry name" value="Coat_F"/>
    <property type="match status" value="1"/>
</dbReference>
<dbReference type="EMBL" id="FQZP01000065">
    <property type="protein sequence ID" value="SHJ52119.1"/>
    <property type="molecule type" value="Genomic_DNA"/>
</dbReference>
<dbReference type="AlphaFoldDB" id="A0A1M6JZI7"/>
<organism evidence="2 3">
    <name type="scientific">Thermoclostridium caenicola</name>
    <dbReference type="NCBI Taxonomy" id="659425"/>
    <lineage>
        <taxon>Bacteria</taxon>
        <taxon>Bacillati</taxon>
        <taxon>Bacillota</taxon>
        <taxon>Clostridia</taxon>
        <taxon>Eubacteriales</taxon>
        <taxon>Oscillospiraceae</taxon>
        <taxon>Thermoclostridium</taxon>
    </lineage>
</organism>
<proteinExistence type="predicted"/>
<dbReference type="Proteomes" id="UP000324781">
    <property type="component" value="Unassembled WGS sequence"/>
</dbReference>
<dbReference type="OrthoDB" id="1683800at2"/>
<accession>A0A1M6JZI7</accession>
<feature type="region of interest" description="Disordered" evidence="1">
    <location>
        <begin position="75"/>
        <end position="98"/>
    </location>
</feature>
<name>A0A1M6JZI7_9FIRM</name>
<dbReference type="InterPro" id="IPR012851">
    <property type="entry name" value="Spore_coat_CotF-like"/>
</dbReference>